<organism evidence="13">
    <name type="scientific">Ostreococcus tauri</name>
    <name type="common">Marine green alga</name>
    <dbReference type="NCBI Taxonomy" id="70448"/>
    <lineage>
        <taxon>Eukaryota</taxon>
        <taxon>Viridiplantae</taxon>
        <taxon>Chlorophyta</taxon>
        <taxon>Mamiellophyceae</taxon>
        <taxon>Mamiellales</taxon>
        <taxon>Bathycoccaceae</taxon>
        <taxon>Ostreococcus</taxon>
    </lineage>
</organism>
<feature type="region of interest" description="Disordered" evidence="9">
    <location>
        <begin position="379"/>
        <end position="413"/>
    </location>
</feature>
<keyword evidence="5 8" id="KW-0808">Transferase</keyword>
<evidence type="ECO:0000256" key="1">
    <source>
        <dbReference type="ARBA" id="ARBA00004604"/>
    </source>
</evidence>
<evidence type="ECO:0000256" key="8">
    <source>
        <dbReference type="HAMAP-Rule" id="MF_03163"/>
    </source>
</evidence>
<protein>
    <recommendedName>
        <fullName evidence="8">Putative rRNA methyltransferase</fullName>
        <ecNumber evidence="8">2.1.1.-</ecNumber>
    </recommendedName>
    <alternativeName>
        <fullName evidence="8">2'-O-ribose RNA methyltransferase SPB1 homolog</fullName>
    </alternativeName>
</protein>
<keyword evidence="3 8" id="KW-0698">rRNA processing</keyword>
<evidence type="ECO:0000256" key="6">
    <source>
        <dbReference type="ARBA" id="ARBA00022691"/>
    </source>
</evidence>
<dbReference type="InterPro" id="IPR024576">
    <property type="entry name" value="rRNA_MeTfrase_Spb1_DUF3381"/>
</dbReference>
<proteinExistence type="inferred from homology"/>
<feature type="compositionally biased region" description="Gly residues" evidence="9">
    <location>
        <begin position="923"/>
        <end position="937"/>
    </location>
</feature>
<sequence length="937" mass="105158">MGRKAKGKHRLDKYYYLAKEQGFRSRAAFKLVQLNRKYDFLSKARACMDLCAAPGGWLQVAQKYMPMNSLIVGVDLAPIRPIRGVTTFVEDITTQSCRAALRRATPKGTQYDVVIHDGAPNVGGNFAKESYTQAALTLDSLRLATEFLGQGGWFVTKVFRSVEYHALLYACRQLFKKVESTKPVASRGTSAEIYVVCSGYLAPTKIDPRLLDAKHLFAEYEDEAKAVDVTKDGKRKRNRSGYEDGVSTLYKECTAEEFIVQDKPGEMLGLYHTFILDGEVRARLRPQFFLYPCRETRQPVRITAHSLFEGRSEPLLKRICLSRKGLEPPEEVGWMNLDSHPATTDEIRSLVSDLGVLGKADFKLLLKWRTQIRKETGLEKKLRRRGEDEESDSSDESSGGEEEAGDSDDDEENDQLLNEMGELKASMEAQRRREKKRKAKIKAKERLRVARGLASTAEAITETEMDLFSLARIKTKKDLDVVSKAPTPGIDAARDSDEEPDEMDSDASSDSEEDERRLDKEVDEMWAMYKARRSKKETNAFSSARGSWTRTILTRTALATLLTTSSNPTATSSNGKTTRTMKSMKNPRAKSPKRKIRILYWSTSALNRRKMRPRRLRCGSPTICFRVAKRRPPQEPPKAKPITNKKKKAAKTKAAVEDAEEENFDDLRAKAKATKAKEEAKTKKSKVAKGSVKRDDTYDDVSDDERPLKGKSGADDLEVVPEDAPDSGSDSDGSKYGYDSEVDELSDDTRARILALGKKMVRKKDREELIDDAYNRYAFDDDDVPDWFAEDERRFMKPIPQWTAADMAEAKAQLAAVNTRPIKKVAEAKWRKKKRAEAKISQARVRAAAIVDQEDLPDVSKAKEIERVFAKARRSIGKAKSGKGTPKKVVVARKFHRGNAGGPSVDKRQLNDLRAQKRAMKKSGGGRGGGRGKGGKR</sequence>
<dbReference type="AlphaFoldDB" id="A0A1Y5I3Y6"/>
<feature type="domain" description="DUF3381" evidence="12">
    <location>
        <begin position="234"/>
        <end position="280"/>
    </location>
</feature>
<evidence type="ECO:0000313" key="13">
    <source>
        <dbReference type="EMBL" id="OUS44219.1"/>
    </source>
</evidence>
<feature type="compositionally biased region" description="Basic and acidic residues" evidence="9">
    <location>
        <begin position="704"/>
        <end position="714"/>
    </location>
</feature>
<dbReference type="HAMAP" id="MF_01547">
    <property type="entry name" value="RNA_methyltr_E"/>
    <property type="match status" value="1"/>
</dbReference>
<evidence type="ECO:0000259" key="11">
    <source>
        <dbReference type="Pfam" id="PF07780"/>
    </source>
</evidence>
<dbReference type="InterPro" id="IPR028589">
    <property type="entry name" value="SPB1-like"/>
</dbReference>
<keyword evidence="7 8" id="KW-0539">Nucleus</keyword>
<evidence type="ECO:0000259" key="10">
    <source>
        <dbReference type="Pfam" id="PF01728"/>
    </source>
</evidence>
<feature type="compositionally biased region" description="Acidic residues" evidence="9">
    <location>
        <begin position="715"/>
        <end position="725"/>
    </location>
</feature>
<dbReference type="HAMAP" id="MF_03163">
    <property type="entry name" value="RNA_methyltr_E_SPB1"/>
    <property type="match status" value="1"/>
</dbReference>
<comment type="similarity">
    <text evidence="8">Belongs to the class I-like SAM-binding methyltransferase superfamily. RNA methyltransferase RlmE family. SPB1 subfamily.</text>
</comment>
<dbReference type="EC" id="2.1.1.-" evidence="8"/>
<reference evidence="13" key="1">
    <citation type="submission" date="2017-04" db="EMBL/GenBank/DDBJ databases">
        <title>Population genomics of picophytoplankton unveils novel chromosome hypervariability.</title>
        <authorList>
            <consortium name="DOE Joint Genome Institute"/>
            <person name="Blanc-Mathieu R."/>
            <person name="Krasovec M."/>
            <person name="Hebrard M."/>
            <person name="Yau S."/>
            <person name="Desgranges E."/>
            <person name="Martin J."/>
            <person name="Schackwitz W."/>
            <person name="Kuo A."/>
            <person name="Salin G."/>
            <person name="Donnadieu C."/>
            <person name="Desdevises Y."/>
            <person name="Sanchez-Ferandin S."/>
            <person name="Moreau H."/>
            <person name="Rivals E."/>
            <person name="Grigoriev I.V."/>
            <person name="Grimsley N."/>
            <person name="Eyre-Walker A."/>
            <person name="Piganeau G."/>
        </authorList>
    </citation>
    <scope>NUCLEOTIDE SEQUENCE [LARGE SCALE GENOMIC DNA]</scope>
    <source>
        <strain evidence="13">RCC 1115</strain>
    </source>
</reference>
<dbReference type="GO" id="GO:0030687">
    <property type="term" value="C:preribosome, large subunit precursor"/>
    <property type="evidence" value="ECO:0007669"/>
    <property type="project" value="TreeGrafter"/>
</dbReference>
<feature type="coiled-coil region" evidence="8">
    <location>
        <begin position="413"/>
        <end position="444"/>
    </location>
</feature>
<feature type="binding site" evidence="8">
    <location>
        <position position="91"/>
    </location>
    <ligand>
        <name>S-adenosyl-L-methionine</name>
        <dbReference type="ChEBI" id="CHEBI:59789"/>
    </ligand>
</feature>
<evidence type="ECO:0000256" key="5">
    <source>
        <dbReference type="ARBA" id="ARBA00022679"/>
    </source>
</evidence>
<feature type="binding site" evidence="8">
    <location>
        <position position="117"/>
    </location>
    <ligand>
        <name>S-adenosyl-L-methionine</name>
        <dbReference type="ChEBI" id="CHEBI:59789"/>
    </ligand>
</feature>
<feature type="region of interest" description="Disordered" evidence="9">
    <location>
        <begin position="622"/>
        <end position="742"/>
    </location>
</feature>
<keyword evidence="2 8" id="KW-0690">Ribosome biogenesis</keyword>
<feature type="binding site" evidence="8">
    <location>
        <position position="57"/>
    </location>
    <ligand>
        <name>S-adenosyl-L-methionine</name>
        <dbReference type="ChEBI" id="CHEBI:59789"/>
    </ligand>
</feature>
<gene>
    <name evidence="13" type="ORF">BE221DRAFT_78342</name>
</gene>
<comment type="subcellular location">
    <subcellularLocation>
        <location evidence="1 8">Nucleus</location>
        <location evidence="1 8">Nucleolus</location>
    </subcellularLocation>
</comment>
<evidence type="ECO:0000256" key="7">
    <source>
        <dbReference type="ARBA" id="ARBA00023242"/>
    </source>
</evidence>
<feature type="region of interest" description="Disordered" evidence="9">
    <location>
        <begin position="483"/>
        <end position="519"/>
    </location>
</feature>
<feature type="compositionally biased region" description="Basic and acidic residues" evidence="9">
    <location>
        <begin position="665"/>
        <end position="682"/>
    </location>
</feature>
<dbReference type="Pfam" id="PF01728">
    <property type="entry name" value="FtsJ"/>
    <property type="match status" value="1"/>
</dbReference>
<feature type="domain" description="Ribosomal RNA methyltransferase SPB1-like C-terminal" evidence="11">
    <location>
        <begin position="713"/>
        <end position="921"/>
    </location>
</feature>
<evidence type="ECO:0000259" key="12">
    <source>
        <dbReference type="Pfam" id="PF11861"/>
    </source>
</evidence>
<feature type="domain" description="DUF3381" evidence="12">
    <location>
        <begin position="336"/>
        <end position="447"/>
    </location>
</feature>
<dbReference type="GO" id="GO:0008650">
    <property type="term" value="F:rRNA (uridine-2'-O-)-methyltransferase activity"/>
    <property type="evidence" value="ECO:0007669"/>
    <property type="project" value="TreeGrafter"/>
</dbReference>
<dbReference type="InterPro" id="IPR012920">
    <property type="entry name" value="rRNA_MeTfrase_SPB1-like_C"/>
</dbReference>
<dbReference type="FunFam" id="3.40.50.150:FF:000004">
    <property type="entry name" value="AdoMet-dependent rRNA methyltransferase SPB1"/>
    <property type="match status" value="1"/>
</dbReference>
<keyword evidence="4 8" id="KW-0489">Methyltransferase</keyword>
<feature type="binding site" evidence="8">
    <location>
        <position position="55"/>
    </location>
    <ligand>
        <name>S-adenosyl-L-methionine</name>
        <dbReference type="ChEBI" id="CHEBI:59789"/>
    </ligand>
</feature>
<feature type="active site" description="Proton acceptor" evidence="8">
    <location>
        <position position="157"/>
    </location>
</feature>
<dbReference type="InterPro" id="IPR015507">
    <property type="entry name" value="rRNA-MeTfrase_E"/>
</dbReference>
<dbReference type="InterPro" id="IPR029063">
    <property type="entry name" value="SAM-dependent_MTases_sf"/>
</dbReference>
<name>A0A1Y5I3Y6_OSTTA</name>
<feature type="binding site" evidence="8">
    <location>
        <position position="75"/>
    </location>
    <ligand>
        <name>S-adenosyl-L-methionine</name>
        <dbReference type="ChEBI" id="CHEBI:59789"/>
    </ligand>
</feature>
<dbReference type="Pfam" id="PF11861">
    <property type="entry name" value="DUF3381"/>
    <property type="match status" value="2"/>
</dbReference>
<dbReference type="EMBL" id="KZ155825">
    <property type="protein sequence ID" value="OUS44219.1"/>
    <property type="molecule type" value="Genomic_DNA"/>
</dbReference>
<dbReference type="SUPFAM" id="SSF53335">
    <property type="entry name" value="S-adenosyl-L-methionine-dependent methyltransferases"/>
    <property type="match status" value="1"/>
</dbReference>
<feature type="compositionally biased region" description="Low complexity" evidence="9">
    <location>
        <begin position="565"/>
        <end position="574"/>
    </location>
</feature>
<dbReference type="Pfam" id="PF07780">
    <property type="entry name" value="Spb1_C"/>
    <property type="match status" value="1"/>
</dbReference>
<dbReference type="Gene3D" id="3.40.50.150">
    <property type="entry name" value="Vaccinia Virus protein VP39"/>
    <property type="match status" value="1"/>
</dbReference>
<dbReference type="PANTHER" id="PTHR10920:SF13">
    <property type="entry name" value="PRE-RRNA 2'-O-RIBOSE RNA METHYLTRANSFERASE FTSJ3"/>
    <property type="match status" value="1"/>
</dbReference>
<feature type="region of interest" description="Disordered" evidence="9">
    <location>
        <begin position="874"/>
        <end position="937"/>
    </location>
</feature>
<evidence type="ECO:0000256" key="9">
    <source>
        <dbReference type="SAM" id="MobiDB-lite"/>
    </source>
</evidence>
<dbReference type="GO" id="GO:0016435">
    <property type="term" value="F:rRNA (guanine) methyltransferase activity"/>
    <property type="evidence" value="ECO:0007669"/>
    <property type="project" value="TreeGrafter"/>
</dbReference>
<evidence type="ECO:0000256" key="3">
    <source>
        <dbReference type="ARBA" id="ARBA00022552"/>
    </source>
</evidence>
<feature type="compositionally biased region" description="Acidic residues" evidence="9">
    <location>
        <begin position="388"/>
        <end position="413"/>
    </location>
</feature>
<evidence type="ECO:0000256" key="2">
    <source>
        <dbReference type="ARBA" id="ARBA00022517"/>
    </source>
</evidence>
<comment type="function">
    <text evidence="8">Probable methyltransferase involved in the maturation of rRNA and in the biogenesis of ribosomal subunits.</text>
</comment>
<dbReference type="PANTHER" id="PTHR10920">
    <property type="entry name" value="RIBOSOMAL RNA METHYLTRANSFERASE"/>
    <property type="match status" value="1"/>
</dbReference>
<feature type="region of interest" description="Disordered" evidence="9">
    <location>
        <begin position="565"/>
        <end position="593"/>
    </location>
</feature>
<feature type="compositionally biased region" description="Basic and acidic residues" evidence="9">
    <location>
        <begin position="905"/>
        <end position="915"/>
    </location>
</feature>
<comment type="catalytic activity">
    <reaction evidence="8">
        <text>a ribonucleotide in rRNA + S-adenosyl-L-methionine = a 2'-O-methylribonucleotide in rRNA + S-adenosyl-L-homocysteine + H(+)</text>
        <dbReference type="Rhea" id="RHEA:48628"/>
        <dbReference type="Rhea" id="RHEA-COMP:12164"/>
        <dbReference type="Rhea" id="RHEA-COMP:12165"/>
        <dbReference type="ChEBI" id="CHEBI:15378"/>
        <dbReference type="ChEBI" id="CHEBI:57856"/>
        <dbReference type="ChEBI" id="CHEBI:59789"/>
        <dbReference type="ChEBI" id="CHEBI:90675"/>
        <dbReference type="ChEBI" id="CHEBI:90676"/>
    </reaction>
</comment>
<accession>A0A1Y5I3Y6</accession>
<dbReference type="GO" id="GO:0000463">
    <property type="term" value="P:maturation of LSU-rRNA from tricistronic rRNA transcript (SSU-rRNA, 5.8S rRNA, LSU-rRNA)"/>
    <property type="evidence" value="ECO:0007669"/>
    <property type="project" value="TreeGrafter"/>
</dbReference>
<dbReference type="InterPro" id="IPR050082">
    <property type="entry name" value="RNA_methyltr_RlmE"/>
</dbReference>
<dbReference type="Proteomes" id="UP000195557">
    <property type="component" value="Unassembled WGS sequence"/>
</dbReference>
<keyword evidence="8" id="KW-0175">Coiled coil</keyword>
<dbReference type="GO" id="GO:0000466">
    <property type="term" value="P:maturation of 5.8S rRNA from tricistronic rRNA transcript (SSU-rRNA, 5.8S rRNA, LSU-rRNA)"/>
    <property type="evidence" value="ECO:0007669"/>
    <property type="project" value="TreeGrafter"/>
</dbReference>
<evidence type="ECO:0000256" key="4">
    <source>
        <dbReference type="ARBA" id="ARBA00022603"/>
    </source>
</evidence>
<feature type="compositionally biased region" description="Acidic residues" evidence="9">
    <location>
        <begin position="496"/>
        <end position="513"/>
    </location>
</feature>
<keyword evidence="6 8" id="KW-0949">S-adenosyl-L-methionine</keyword>
<dbReference type="InterPro" id="IPR002877">
    <property type="entry name" value="RNA_MeTrfase_FtsJ_dom"/>
</dbReference>
<feature type="compositionally biased region" description="Low complexity" evidence="9">
    <location>
        <begin position="726"/>
        <end position="739"/>
    </location>
</feature>
<dbReference type="GO" id="GO:0005730">
    <property type="term" value="C:nucleolus"/>
    <property type="evidence" value="ECO:0007669"/>
    <property type="project" value="UniProtKB-SubCell"/>
</dbReference>
<feature type="domain" description="Ribosomal RNA methyltransferase FtsJ" evidence="10">
    <location>
        <begin position="23"/>
        <end position="200"/>
    </location>
</feature>